<dbReference type="Proteomes" id="UP000641025">
    <property type="component" value="Unassembled WGS sequence"/>
</dbReference>
<organism evidence="6 7">
    <name type="scientific">Geomonas propionica</name>
    <dbReference type="NCBI Taxonomy" id="2798582"/>
    <lineage>
        <taxon>Bacteria</taxon>
        <taxon>Pseudomonadati</taxon>
        <taxon>Thermodesulfobacteriota</taxon>
        <taxon>Desulfuromonadia</taxon>
        <taxon>Geobacterales</taxon>
        <taxon>Geobacteraceae</taxon>
        <taxon>Geomonas</taxon>
    </lineage>
</organism>
<dbReference type="SMART" id="SM00028">
    <property type="entry name" value="TPR"/>
    <property type="match status" value="5"/>
</dbReference>
<dbReference type="Pfam" id="PF14559">
    <property type="entry name" value="TPR_19"/>
    <property type="match status" value="1"/>
</dbReference>
<accession>A0ABS0YUD1</accession>
<keyword evidence="7" id="KW-1185">Reference proteome</keyword>
<feature type="region of interest" description="Disordered" evidence="5">
    <location>
        <begin position="1012"/>
        <end position="1092"/>
    </location>
</feature>
<feature type="compositionally biased region" description="Basic residues" evidence="5">
    <location>
        <begin position="1074"/>
        <end position="1092"/>
    </location>
</feature>
<sequence length="1092" mass="121718">MRRIGFLLLAVPALLAACQSGGGRETIAQLRNVQLEIKEEPIEGGLDKAMAGYQRFLEQTPESALTPAAIRRLADLKVEKEYGYLSGPASAGQVLAAGLSAPERADQPAAALSPSHAPQAKQGESDADFEKRALQGAQTKGAREAESEGLERAGAREAIALYQQLLDKYPRYEGNDQVLYQMSRAHEELGQTEEAMAVMQRMVRDFPQSRYINEVQFRRAEYFFTHRQYLEAEAVYKGLVDVGPGTSYYELALYKLGWTFYKQELYEEALQRFIALLDHKVATGYDFAQTTDDLERKRVDDTFRVVSQSFSYLHGAASAVEYFDKNGKRAYEDRVYSNLGEFYYEKRRYSDAAAAYNAFVSRNPFHRVSPQFHMRVIEIHIAGGFPTLVIEAKKEFAKNYGLKAEYWKHFQPAERPEVLGFLKTNFTDLAHHYHALYQDPGHVKEKEESFQEALHWYEEFLVSFPKETESPSVNYQMADLLMENRSFARAAQEYEKTAYDYPRYEKSSAAGYAAVFAYREQLKGAQAEEKDKVKRESVRSSLKFADTFPAHEKAAIVLGAAADDLYELKDYEQALTVGRKLIATFPAADKEVLKSAWVVAGHSCYELKKYPEAEAAYVQVLALVPADDKSREGFNDNLAASIYKQGEQANVAKDYRGAADHFLRVGRIAAGSKIRVNAEYDASVALIQLKEWKAATAVLAGFRELFPGHELQPEVTRKLAHVYKEDGQLAQAAGEYERLETEFKDEEVRRESLMLAAELHQQTGNKKQALTVYRRYVGYFPEPVEVNLELRNKVCEILKEDDRKGYLDELTEMVAIDAAAGPARTPRTRYLAGKGALVLAEQTYERFTEVSLVQPFETNLRKKKELMKATTQAFNKLPQYEVGEVTAAATFYLAEIYAHFSKALTASERPGDLNPQELQEYEMALEEQAYPFEEKAITVHEKNMELITVGVYNGWIDKSLGKLAKLLPVRYDKPEVPSGIMASLESYSYEIEKPVVPPAPAQAGMNPVLSDAAAPAEPVPTANPAAGAAAEPAQGEQGKTAGNGVAEGVAEGAAATGAAPAEKKDVTPKAATAKAKKSKKAAAKRRAKGGNK</sequence>
<dbReference type="InterPro" id="IPR019734">
    <property type="entry name" value="TPR_rpt"/>
</dbReference>
<dbReference type="SUPFAM" id="SSF48452">
    <property type="entry name" value="TPR-like"/>
    <property type="match status" value="3"/>
</dbReference>
<dbReference type="Pfam" id="PF13174">
    <property type="entry name" value="TPR_6"/>
    <property type="match status" value="1"/>
</dbReference>
<feature type="region of interest" description="Disordered" evidence="5">
    <location>
        <begin position="105"/>
        <end position="128"/>
    </location>
</feature>
<comment type="caution">
    <text evidence="6">The sequence shown here is derived from an EMBL/GenBank/DDBJ whole genome shotgun (WGS) entry which is preliminary data.</text>
</comment>
<evidence type="ECO:0000256" key="1">
    <source>
        <dbReference type="ARBA" id="ARBA00022737"/>
    </source>
</evidence>
<dbReference type="RefSeq" id="WP_199396081.1">
    <property type="nucleotide sequence ID" value="NZ_JAEMHK010000012.1"/>
</dbReference>
<dbReference type="PANTHER" id="PTHR45586:SF1">
    <property type="entry name" value="LIPOPOLYSACCHARIDE ASSEMBLY PROTEIN B"/>
    <property type="match status" value="1"/>
</dbReference>
<keyword evidence="2 3" id="KW-0802">TPR repeat</keyword>
<dbReference type="PROSITE" id="PS50005">
    <property type="entry name" value="TPR"/>
    <property type="match status" value="1"/>
</dbReference>
<dbReference type="InterPro" id="IPR011990">
    <property type="entry name" value="TPR-like_helical_dom_sf"/>
</dbReference>
<evidence type="ECO:0000313" key="7">
    <source>
        <dbReference type="Proteomes" id="UP000641025"/>
    </source>
</evidence>
<reference evidence="6 7" key="1">
    <citation type="submission" date="2020-12" db="EMBL/GenBank/DDBJ databases">
        <title>Geomonas sp. Red259, isolated from paddy soil.</title>
        <authorList>
            <person name="Xu Z."/>
            <person name="Zhang Z."/>
            <person name="Masuda Y."/>
            <person name="Itoh H."/>
            <person name="Senoo K."/>
        </authorList>
    </citation>
    <scope>NUCLEOTIDE SEQUENCE [LARGE SCALE GENOMIC DNA]</scope>
    <source>
        <strain evidence="6 7">Red259</strain>
    </source>
</reference>
<evidence type="ECO:0000256" key="4">
    <source>
        <dbReference type="SAM" id="Coils"/>
    </source>
</evidence>
<keyword evidence="4" id="KW-0175">Coiled coil</keyword>
<dbReference type="PANTHER" id="PTHR45586">
    <property type="entry name" value="TPR REPEAT-CONTAINING PROTEIN PA4667"/>
    <property type="match status" value="1"/>
</dbReference>
<protein>
    <submittedName>
        <fullName evidence="6">Tetratricopeptide repeat protein</fullName>
    </submittedName>
</protein>
<gene>
    <name evidence="6" type="ORF">JFN90_15755</name>
</gene>
<name>A0ABS0YUD1_9BACT</name>
<dbReference type="PROSITE" id="PS51257">
    <property type="entry name" value="PROKAR_LIPOPROTEIN"/>
    <property type="match status" value="1"/>
</dbReference>
<dbReference type="InterPro" id="IPR051012">
    <property type="entry name" value="CellSynth/LPSAsmb/PSIAsmb"/>
</dbReference>
<evidence type="ECO:0000313" key="6">
    <source>
        <dbReference type="EMBL" id="MBJ6801586.1"/>
    </source>
</evidence>
<feature type="compositionally biased region" description="Low complexity" evidence="5">
    <location>
        <begin position="1024"/>
        <end position="1060"/>
    </location>
</feature>
<dbReference type="Gene3D" id="1.25.40.10">
    <property type="entry name" value="Tetratricopeptide repeat domain"/>
    <property type="match status" value="7"/>
</dbReference>
<evidence type="ECO:0000256" key="5">
    <source>
        <dbReference type="SAM" id="MobiDB-lite"/>
    </source>
</evidence>
<dbReference type="EMBL" id="JAEMHK010000012">
    <property type="protein sequence ID" value="MBJ6801586.1"/>
    <property type="molecule type" value="Genomic_DNA"/>
</dbReference>
<feature type="coiled-coil region" evidence="4">
    <location>
        <begin position="729"/>
        <end position="756"/>
    </location>
</feature>
<evidence type="ECO:0000256" key="2">
    <source>
        <dbReference type="ARBA" id="ARBA00022803"/>
    </source>
</evidence>
<evidence type="ECO:0000256" key="3">
    <source>
        <dbReference type="PROSITE-ProRule" id="PRU00339"/>
    </source>
</evidence>
<keyword evidence="1" id="KW-0677">Repeat</keyword>
<feature type="repeat" description="TPR" evidence="3">
    <location>
        <begin position="333"/>
        <end position="366"/>
    </location>
</feature>
<proteinExistence type="predicted"/>